<gene>
    <name evidence="1" type="ORF">LHA26_10750</name>
</gene>
<evidence type="ECO:0008006" key="3">
    <source>
        <dbReference type="Google" id="ProtNLM"/>
    </source>
</evidence>
<sequence length="98" mass="10724">MANSIHSARFLMESRQAEAAMDEAEALYDLGIACSTGARGEAVDLIEAHKWFNLASVAGSLDAQRCRAEIAEEMTAREIVEAQRKARAWLSQRTARAA</sequence>
<dbReference type="InterPro" id="IPR011990">
    <property type="entry name" value="TPR-like_helical_dom_sf"/>
</dbReference>
<dbReference type="EMBL" id="CP084930">
    <property type="protein sequence ID" value="USI71800.1"/>
    <property type="molecule type" value="Genomic_DNA"/>
</dbReference>
<dbReference type="Gene3D" id="1.25.40.10">
    <property type="entry name" value="Tetratricopeptide repeat domain"/>
    <property type="match status" value="1"/>
</dbReference>
<accession>A0ABY4X4J2</accession>
<reference evidence="1" key="1">
    <citation type="journal article" date="2022" name="Toxins">
        <title>Genomic Analysis of Sphingopyxis sp. USTB-05 for Biodegrading Cyanobacterial Hepatotoxins.</title>
        <authorList>
            <person name="Liu C."/>
            <person name="Xu Q."/>
            <person name="Zhao Z."/>
            <person name="Zhang H."/>
            <person name="Liu X."/>
            <person name="Yin C."/>
            <person name="Liu Y."/>
            <person name="Yan H."/>
        </authorList>
    </citation>
    <scope>NUCLEOTIDE SEQUENCE</scope>
    <source>
        <strain evidence="1">NBD5</strain>
    </source>
</reference>
<keyword evidence="2" id="KW-1185">Reference proteome</keyword>
<dbReference type="RefSeq" id="WP_252165613.1">
    <property type="nucleotide sequence ID" value="NZ_CP084930.1"/>
</dbReference>
<proteinExistence type="predicted"/>
<organism evidence="1 2">
    <name type="scientific">Sphingomonas morindae</name>
    <dbReference type="NCBI Taxonomy" id="1541170"/>
    <lineage>
        <taxon>Bacteria</taxon>
        <taxon>Pseudomonadati</taxon>
        <taxon>Pseudomonadota</taxon>
        <taxon>Alphaproteobacteria</taxon>
        <taxon>Sphingomonadales</taxon>
        <taxon>Sphingomonadaceae</taxon>
        <taxon>Sphingomonas</taxon>
    </lineage>
</organism>
<evidence type="ECO:0000313" key="2">
    <source>
        <dbReference type="Proteomes" id="UP001056937"/>
    </source>
</evidence>
<protein>
    <recommendedName>
        <fullName evidence="3">Sel1 repeat family protein</fullName>
    </recommendedName>
</protein>
<dbReference type="Proteomes" id="UP001056937">
    <property type="component" value="Chromosome 1"/>
</dbReference>
<name>A0ABY4X4J2_9SPHN</name>
<evidence type="ECO:0000313" key="1">
    <source>
        <dbReference type="EMBL" id="USI71800.1"/>
    </source>
</evidence>